<reference evidence="1 2" key="1">
    <citation type="journal article" date="2021" name="ACS Chem. Biol.">
        <title>Genomic-Led Discovery of a Novel Glycopeptide Antibiotic by Nonomuraea coxensis DSM 45129.</title>
        <authorList>
            <person name="Yushchuk O."/>
            <person name="Vior N.M."/>
            <person name="Andreo-Vidal A."/>
            <person name="Berini F."/>
            <person name="Ruckert C."/>
            <person name="Busche T."/>
            <person name="Binda E."/>
            <person name="Kalinowski J."/>
            <person name="Truman A.W."/>
            <person name="Marinelli F."/>
        </authorList>
    </citation>
    <scope>NUCLEOTIDE SEQUENCE [LARGE SCALE GENOMIC DNA]</scope>
    <source>
        <strain evidence="1 2">DSM 45129</strain>
    </source>
</reference>
<dbReference type="Pfam" id="PF06013">
    <property type="entry name" value="WXG100"/>
    <property type="match status" value="1"/>
</dbReference>
<dbReference type="RefSeq" id="WP_020545812.1">
    <property type="nucleotide sequence ID" value="NZ_CP068985.1"/>
</dbReference>
<organism evidence="1 2">
    <name type="scientific">Nonomuraea coxensis DSM 45129</name>
    <dbReference type="NCBI Taxonomy" id="1122611"/>
    <lineage>
        <taxon>Bacteria</taxon>
        <taxon>Bacillati</taxon>
        <taxon>Actinomycetota</taxon>
        <taxon>Actinomycetes</taxon>
        <taxon>Streptosporangiales</taxon>
        <taxon>Streptosporangiaceae</taxon>
        <taxon>Nonomuraea</taxon>
    </lineage>
</organism>
<keyword evidence="2" id="KW-1185">Reference proteome</keyword>
<dbReference type="SUPFAM" id="SSF140453">
    <property type="entry name" value="EsxAB dimer-like"/>
    <property type="match status" value="1"/>
</dbReference>
<dbReference type="EMBL" id="CP068985">
    <property type="protein sequence ID" value="QYC38718.1"/>
    <property type="molecule type" value="Genomic_DNA"/>
</dbReference>
<evidence type="ECO:0000313" key="1">
    <source>
        <dbReference type="EMBL" id="QYC38718.1"/>
    </source>
</evidence>
<protein>
    <submittedName>
        <fullName evidence="1">WXG domain conatining protein</fullName>
    </submittedName>
</protein>
<accession>A0ABX8TTM9</accession>
<proteinExistence type="predicted"/>
<sequence length="102" mass="11717">MSVQPEDYTYVNFSSLEKAYEDLKGIVTELDRITDDLYADIKKTLGGAWEGEAEQYFDQKRAEWNAIEKHMGEQLFKAAVAVETAKGNYQQAEARNISIWMD</sequence>
<gene>
    <name evidence="1" type="ORF">Nocox_05455</name>
</gene>
<dbReference type="Proteomes" id="UP000824681">
    <property type="component" value="Chromosome"/>
</dbReference>
<dbReference type="InterPro" id="IPR036689">
    <property type="entry name" value="ESAT-6-like_sf"/>
</dbReference>
<evidence type="ECO:0000313" key="2">
    <source>
        <dbReference type="Proteomes" id="UP000824681"/>
    </source>
</evidence>
<dbReference type="Gene3D" id="1.10.287.1060">
    <property type="entry name" value="ESAT-6-like"/>
    <property type="match status" value="1"/>
</dbReference>
<name>A0ABX8TTM9_9ACTN</name>
<dbReference type="InterPro" id="IPR010310">
    <property type="entry name" value="T7SS_ESAT-6-like"/>
</dbReference>